<name>A0A645F8L9_9ZZZZ</name>
<proteinExistence type="predicted"/>
<sequence>MSANGKAVTHWYMRLAVLYLGQSAKLFTCPGAMPTEGYNSETKGAGSFTENDGAARSDISNYRVNNQPTWVSYACIATIAGVYEQSWTGGAKQYNPVPVNRMRRPSLSAYVMDGKNIFHLGSEMADVANDRYPQIYRHDGLANTLFIDGHTGTIRMGQSWGTLSQKYVFQWPESAGMNN</sequence>
<comment type="caution">
    <text evidence="1">The sequence shown here is derived from an EMBL/GenBank/DDBJ whole genome shotgun (WGS) entry which is preliminary data.</text>
</comment>
<accession>A0A645F8L9</accession>
<evidence type="ECO:0000313" key="1">
    <source>
        <dbReference type="EMBL" id="MPN09892.1"/>
    </source>
</evidence>
<protein>
    <submittedName>
        <fullName evidence="1">Uncharacterized protein</fullName>
    </submittedName>
</protein>
<reference evidence="1" key="1">
    <citation type="submission" date="2019-08" db="EMBL/GenBank/DDBJ databases">
        <authorList>
            <person name="Kucharzyk K."/>
            <person name="Murdoch R.W."/>
            <person name="Higgins S."/>
            <person name="Loffler F."/>
        </authorList>
    </citation>
    <scope>NUCLEOTIDE SEQUENCE</scope>
</reference>
<dbReference type="EMBL" id="VSSQ01056020">
    <property type="protein sequence ID" value="MPN09892.1"/>
    <property type="molecule type" value="Genomic_DNA"/>
</dbReference>
<organism evidence="1">
    <name type="scientific">bioreactor metagenome</name>
    <dbReference type="NCBI Taxonomy" id="1076179"/>
    <lineage>
        <taxon>unclassified sequences</taxon>
        <taxon>metagenomes</taxon>
        <taxon>ecological metagenomes</taxon>
    </lineage>
</organism>
<dbReference type="AlphaFoldDB" id="A0A645F8L9"/>
<gene>
    <name evidence="1" type="ORF">SDC9_157185</name>
</gene>